<sequence>MSDSVRKRRDRPANLAVTKEVEDATCAVDSHLPERSAFEDSYLVARAFGRAVVTRTKGSPSASDRPAQWRLSASPEQEYQLNGCTLTHNTPTKWAGCATDLSLHPALRGHSGTLWIGDPHKVHWQQHPTRSLVIRCSPSIDAICRCT</sequence>
<keyword evidence="2" id="KW-1185">Reference proteome</keyword>
<evidence type="ECO:0000313" key="2">
    <source>
        <dbReference type="Proteomes" id="UP000298030"/>
    </source>
</evidence>
<dbReference type="AlphaFoldDB" id="A0A4Y7RX27"/>
<protein>
    <submittedName>
        <fullName evidence="1">Uncharacterized protein</fullName>
    </submittedName>
</protein>
<reference evidence="1 2" key="1">
    <citation type="journal article" date="2019" name="Nat. Ecol. Evol.">
        <title>Megaphylogeny resolves global patterns of mushroom evolution.</title>
        <authorList>
            <person name="Varga T."/>
            <person name="Krizsan K."/>
            <person name="Foldi C."/>
            <person name="Dima B."/>
            <person name="Sanchez-Garcia M."/>
            <person name="Sanchez-Ramirez S."/>
            <person name="Szollosi G.J."/>
            <person name="Szarkandi J.G."/>
            <person name="Papp V."/>
            <person name="Albert L."/>
            <person name="Andreopoulos W."/>
            <person name="Angelini C."/>
            <person name="Antonin V."/>
            <person name="Barry K.W."/>
            <person name="Bougher N.L."/>
            <person name="Buchanan P."/>
            <person name="Buyck B."/>
            <person name="Bense V."/>
            <person name="Catcheside P."/>
            <person name="Chovatia M."/>
            <person name="Cooper J."/>
            <person name="Damon W."/>
            <person name="Desjardin D."/>
            <person name="Finy P."/>
            <person name="Geml J."/>
            <person name="Haridas S."/>
            <person name="Hughes K."/>
            <person name="Justo A."/>
            <person name="Karasinski D."/>
            <person name="Kautmanova I."/>
            <person name="Kiss B."/>
            <person name="Kocsube S."/>
            <person name="Kotiranta H."/>
            <person name="LaButti K.M."/>
            <person name="Lechner B.E."/>
            <person name="Liimatainen K."/>
            <person name="Lipzen A."/>
            <person name="Lukacs Z."/>
            <person name="Mihaltcheva S."/>
            <person name="Morgado L.N."/>
            <person name="Niskanen T."/>
            <person name="Noordeloos M.E."/>
            <person name="Ohm R.A."/>
            <person name="Ortiz-Santana B."/>
            <person name="Ovrebo C."/>
            <person name="Racz N."/>
            <person name="Riley R."/>
            <person name="Savchenko A."/>
            <person name="Shiryaev A."/>
            <person name="Soop K."/>
            <person name="Spirin V."/>
            <person name="Szebenyi C."/>
            <person name="Tomsovsky M."/>
            <person name="Tulloss R.E."/>
            <person name="Uehling J."/>
            <person name="Grigoriev I.V."/>
            <person name="Vagvolgyi C."/>
            <person name="Papp T."/>
            <person name="Martin F.M."/>
            <person name="Miettinen O."/>
            <person name="Hibbett D.S."/>
            <person name="Nagy L.G."/>
        </authorList>
    </citation>
    <scope>NUCLEOTIDE SEQUENCE [LARGE SCALE GENOMIC DNA]</scope>
    <source>
        <strain evidence="1 2">FP101781</strain>
    </source>
</reference>
<dbReference type="EMBL" id="QPFP01000421">
    <property type="protein sequence ID" value="TEB13269.1"/>
    <property type="molecule type" value="Genomic_DNA"/>
</dbReference>
<dbReference type="Proteomes" id="UP000298030">
    <property type="component" value="Unassembled WGS sequence"/>
</dbReference>
<comment type="caution">
    <text evidence="1">The sequence shown here is derived from an EMBL/GenBank/DDBJ whole genome shotgun (WGS) entry which is preliminary data.</text>
</comment>
<evidence type="ECO:0000313" key="1">
    <source>
        <dbReference type="EMBL" id="TEB13269.1"/>
    </source>
</evidence>
<name>A0A4Y7RX27_COPMI</name>
<gene>
    <name evidence="1" type="ORF">FA13DRAFT_963200</name>
</gene>
<proteinExistence type="predicted"/>
<accession>A0A4Y7RX27</accession>
<organism evidence="1 2">
    <name type="scientific">Coprinellus micaceus</name>
    <name type="common">Glistening ink-cap mushroom</name>
    <name type="synonym">Coprinus micaceus</name>
    <dbReference type="NCBI Taxonomy" id="71717"/>
    <lineage>
        <taxon>Eukaryota</taxon>
        <taxon>Fungi</taxon>
        <taxon>Dikarya</taxon>
        <taxon>Basidiomycota</taxon>
        <taxon>Agaricomycotina</taxon>
        <taxon>Agaricomycetes</taxon>
        <taxon>Agaricomycetidae</taxon>
        <taxon>Agaricales</taxon>
        <taxon>Agaricineae</taxon>
        <taxon>Psathyrellaceae</taxon>
        <taxon>Coprinellus</taxon>
    </lineage>
</organism>